<dbReference type="AlphaFoldDB" id="A0A0G9H3G3"/>
<name>A0A0G9H3G3_9GAMM</name>
<gene>
    <name evidence="1" type="ORF">Y882_09130</name>
</gene>
<dbReference type="PATRIC" id="fig|1440762.4.peg.1325"/>
<evidence type="ECO:0000313" key="2">
    <source>
        <dbReference type="Proteomes" id="UP000035481"/>
    </source>
</evidence>
<sequence>MSQPTTRRSIYRIDRFNVPAKALAAFMERLHLTQRLLDKLPGCRQNLVLTQPDLAGEYNVMTVVEWSHESHFAAAKAVMQARYAQERFDPAAFMQQLGVQADLGTYRHV</sequence>
<dbReference type="InterPro" id="IPR011008">
    <property type="entry name" value="Dimeric_a/b-barrel"/>
</dbReference>
<dbReference type="EMBL" id="JPLA01000023">
    <property type="protein sequence ID" value="KLD64041.1"/>
    <property type="molecule type" value="Genomic_DNA"/>
</dbReference>
<proteinExistence type="predicted"/>
<organism evidence="1 2">
    <name type="scientific">Dyella japonica DSM 16301</name>
    <dbReference type="NCBI Taxonomy" id="1440762"/>
    <lineage>
        <taxon>Bacteria</taxon>
        <taxon>Pseudomonadati</taxon>
        <taxon>Pseudomonadota</taxon>
        <taxon>Gammaproteobacteria</taxon>
        <taxon>Lysobacterales</taxon>
        <taxon>Rhodanobacteraceae</taxon>
        <taxon>Dyella</taxon>
    </lineage>
</organism>
<reference evidence="1 2" key="1">
    <citation type="journal article" date="2015" name="Antonie Van Leeuwenhoek">
        <title>A phylogenomic and molecular marker based taxonomic framework for the order Xanthomonadales: proposal to transfer the families Algiphilaceae and Solimonadaceae to the order Nevskiales ord. nov. and to create a new family within the order Xanthomonadales, the family Rhodanobacteraceae fam. nov., containing the genus Rhodanobacter and its closest relatives.</title>
        <authorList>
            <person name="Naushad S."/>
            <person name="Adeolu M."/>
            <person name="Wong S."/>
            <person name="Sohail M."/>
            <person name="Schellhorn H.E."/>
            <person name="Gupta R.S."/>
        </authorList>
    </citation>
    <scope>NUCLEOTIDE SEQUENCE [LARGE SCALE GENOMIC DNA]</scope>
    <source>
        <strain evidence="1 2">DSM 16301</strain>
    </source>
</reference>
<dbReference type="SUPFAM" id="SSF54909">
    <property type="entry name" value="Dimeric alpha+beta barrel"/>
    <property type="match status" value="1"/>
</dbReference>
<accession>A0A0G9H3G3</accession>
<comment type="caution">
    <text evidence="1">The sequence shown here is derived from an EMBL/GenBank/DDBJ whole genome shotgun (WGS) entry which is preliminary data.</text>
</comment>
<dbReference type="Gene3D" id="3.30.70.100">
    <property type="match status" value="1"/>
</dbReference>
<dbReference type="RefSeq" id="WP_046971557.1">
    <property type="nucleotide sequence ID" value="NZ_JPLA01000023.1"/>
</dbReference>
<dbReference type="STRING" id="1440762.Y882_09130"/>
<dbReference type="Proteomes" id="UP000035481">
    <property type="component" value="Unassembled WGS sequence"/>
</dbReference>
<evidence type="ECO:0008006" key="3">
    <source>
        <dbReference type="Google" id="ProtNLM"/>
    </source>
</evidence>
<dbReference type="OrthoDB" id="4476670at2"/>
<evidence type="ECO:0000313" key="1">
    <source>
        <dbReference type="EMBL" id="KLD64041.1"/>
    </source>
</evidence>
<protein>
    <recommendedName>
        <fullName evidence="3">Antibiotic biosynthesis monooxygenase</fullName>
    </recommendedName>
</protein>